<dbReference type="AlphaFoldDB" id="A0A699KCD5"/>
<evidence type="ECO:0000313" key="1">
    <source>
        <dbReference type="EMBL" id="GFA86521.1"/>
    </source>
</evidence>
<keyword evidence="1" id="KW-0808">Transferase</keyword>
<feature type="non-terminal residue" evidence="1">
    <location>
        <position position="1"/>
    </location>
</feature>
<keyword evidence="1" id="KW-0695">RNA-directed DNA polymerase</keyword>
<protein>
    <submittedName>
        <fullName evidence="1">Reverse transcriptase domain-containing protein</fullName>
    </submittedName>
</protein>
<organism evidence="1">
    <name type="scientific">Tanacetum cinerariifolium</name>
    <name type="common">Dalmatian daisy</name>
    <name type="synonym">Chrysanthemum cinerariifolium</name>
    <dbReference type="NCBI Taxonomy" id="118510"/>
    <lineage>
        <taxon>Eukaryota</taxon>
        <taxon>Viridiplantae</taxon>
        <taxon>Streptophyta</taxon>
        <taxon>Embryophyta</taxon>
        <taxon>Tracheophyta</taxon>
        <taxon>Spermatophyta</taxon>
        <taxon>Magnoliopsida</taxon>
        <taxon>eudicotyledons</taxon>
        <taxon>Gunneridae</taxon>
        <taxon>Pentapetalae</taxon>
        <taxon>asterids</taxon>
        <taxon>campanulids</taxon>
        <taxon>Asterales</taxon>
        <taxon>Asteraceae</taxon>
        <taxon>Asteroideae</taxon>
        <taxon>Anthemideae</taxon>
        <taxon>Anthemidinae</taxon>
        <taxon>Tanacetum</taxon>
    </lineage>
</organism>
<proteinExistence type="predicted"/>
<comment type="caution">
    <text evidence="1">The sequence shown here is derived from an EMBL/GenBank/DDBJ whole genome shotgun (WGS) entry which is preliminary data.</text>
</comment>
<sequence length="169" mass="18112">VLQIGIKSRLSPGNTSPNPSKYLSKYLLDSLAILPFHNDPYMKVMQAYNATSNKSPIPLPGAPIAPPTVLPPSLVMASKRTSTSAAPAMTQATIRKLVADSVAIALEAQAANIEYTGTEGAVGLIRWFKQTELVFSCSNCFEDCKVKFSTGTLTEEAFPDGIHSPNLLE</sequence>
<accession>A0A699KCD5</accession>
<dbReference type="GO" id="GO:0003964">
    <property type="term" value="F:RNA-directed DNA polymerase activity"/>
    <property type="evidence" value="ECO:0007669"/>
    <property type="project" value="UniProtKB-KW"/>
</dbReference>
<dbReference type="EMBL" id="BKCJ010503135">
    <property type="protein sequence ID" value="GFA86521.1"/>
    <property type="molecule type" value="Genomic_DNA"/>
</dbReference>
<name>A0A699KCD5_TANCI</name>
<gene>
    <name evidence="1" type="ORF">Tci_658493</name>
</gene>
<keyword evidence="1" id="KW-0548">Nucleotidyltransferase</keyword>
<reference evidence="1" key="1">
    <citation type="journal article" date="2019" name="Sci. Rep.">
        <title>Draft genome of Tanacetum cinerariifolium, the natural source of mosquito coil.</title>
        <authorList>
            <person name="Yamashiro T."/>
            <person name="Shiraishi A."/>
            <person name="Satake H."/>
            <person name="Nakayama K."/>
        </authorList>
    </citation>
    <scope>NUCLEOTIDE SEQUENCE</scope>
</reference>